<dbReference type="PANTHER" id="PTHR31580:SF49">
    <property type="entry name" value="FILAMENT-LIKE PLANT PROTEIN 3"/>
    <property type="match status" value="1"/>
</dbReference>
<evidence type="ECO:0000256" key="3">
    <source>
        <dbReference type="SAM" id="Coils"/>
    </source>
</evidence>
<evidence type="ECO:0000313" key="5">
    <source>
        <dbReference type="EMBL" id="KAJ0976894.1"/>
    </source>
</evidence>
<feature type="compositionally biased region" description="Basic and acidic residues" evidence="4">
    <location>
        <begin position="1"/>
        <end position="18"/>
    </location>
</feature>
<reference evidence="5" key="2">
    <citation type="journal article" date="2022" name="Hortic Res">
        <title>The genome of Dioscorea zingiberensis sheds light on the biosynthesis, origin and evolution of the medicinally important diosgenin saponins.</title>
        <authorList>
            <person name="Li Y."/>
            <person name="Tan C."/>
            <person name="Li Z."/>
            <person name="Guo J."/>
            <person name="Li S."/>
            <person name="Chen X."/>
            <person name="Wang C."/>
            <person name="Dai X."/>
            <person name="Yang H."/>
            <person name="Song W."/>
            <person name="Hou L."/>
            <person name="Xu J."/>
            <person name="Tong Z."/>
            <person name="Xu A."/>
            <person name="Yuan X."/>
            <person name="Wang W."/>
            <person name="Yang Q."/>
            <person name="Chen L."/>
            <person name="Sun Z."/>
            <person name="Wang K."/>
            <person name="Pan B."/>
            <person name="Chen J."/>
            <person name="Bao Y."/>
            <person name="Liu F."/>
            <person name="Qi X."/>
            <person name="Gang D.R."/>
            <person name="Wen J."/>
            <person name="Li J."/>
        </authorList>
    </citation>
    <scope>NUCLEOTIDE SEQUENCE</scope>
    <source>
        <strain evidence="5">Dzin_1.0</strain>
    </source>
</reference>
<dbReference type="Proteomes" id="UP001085076">
    <property type="component" value="Miscellaneous, Linkage group lg03"/>
</dbReference>
<feature type="region of interest" description="Disordered" evidence="4">
    <location>
        <begin position="1"/>
        <end position="63"/>
    </location>
</feature>
<dbReference type="EMBL" id="JAGGNH010000003">
    <property type="protein sequence ID" value="KAJ0976894.1"/>
    <property type="molecule type" value="Genomic_DNA"/>
</dbReference>
<protein>
    <recommendedName>
        <fullName evidence="7">Filament-like plant protein</fullName>
    </recommendedName>
</protein>
<evidence type="ECO:0000256" key="1">
    <source>
        <dbReference type="ARBA" id="ARBA00005921"/>
    </source>
</evidence>
<proteinExistence type="inferred from homology"/>
<comment type="caution">
    <text evidence="5">The sequence shown here is derived from an EMBL/GenBank/DDBJ whole genome shotgun (WGS) entry which is preliminary data.</text>
</comment>
<feature type="coiled-coil region" evidence="3">
    <location>
        <begin position="371"/>
        <end position="612"/>
    </location>
</feature>
<sequence length="736" mass="82614">MDRRSWLWRRKSSEKSPGETESSGSVSSLSERYSDDHEVMRASLNNASPNCVHSPEVSSETDNIEANETVKSLTEKLSAALSSISAKEELVKQHTKVAEEAVSGWEKAETDVATLKQQLEAVTQKNSALEDKIGHLDGALKECVRELRQSREEQEQKIHDAVVKNSREWESQKFELENQLSDLRTQLVAAKAEALSSIDHDLQLKLEATEKENSTLKLELIAHAKDLQMSILERDLSVQAAETASKQHLESIKKITRLESECRRLQSMGRRTSSVNNHKICNSVCLESVTDSQSDCEERLLIVDHETNRADSWANALIAELDQFKNEKSSTRDLANSIEIELMDDFLEMERLVALPEIKTRSSSSPSRVETDALHQQLTELERKVEKVENENAELEVALANTRKQLEVSTNQLTMAEIKLTELQRQLDLADNSKQLAMLEVVDAEEKRKIFESQLESAQLEVKKLSEKISLLELNSDKEKAMYVEVAATLEAVEATRKDLETRLQSAVWEAGKLRDKVGILERKVEEKTALSSELDEVRNLLESQLESSQSEVRKLHDKVKALSAEFAGKVETAEIARNALESHLELSQLEVSKLQDKVRVLEREIEDEKASVAAFATKCQGLNDELSKRKQETELLQIASSNGNLKIKQDKEREMAAGKLVECQKTIASLNRHLQLLTTLDDFMLETEMPGLGFDSAVIEDSSTAPNAKIGGSSSSFYGIAKHLSRNRISSQIEN</sequence>
<feature type="compositionally biased region" description="Polar residues" evidence="4">
    <location>
        <begin position="43"/>
        <end position="63"/>
    </location>
</feature>
<dbReference type="AlphaFoldDB" id="A0A9D5HHQ5"/>
<keyword evidence="6" id="KW-1185">Reference proteome</keyword>
<accession>A0A9D5HHQ5</accession>
<dbReference type="OrthoDB" id="128924at2759"/>
<keyword evidence="2 3" id="KW-0175">Coiled coil</keyword>
<reference evidence="5" key="1">
    <citation type="submission" date="2021-03" db="EMBL/GenBank/DDBJ databases">
        <authorList>
            <person name="Li Z."/>
            <person name="Yang C."/>
        </authorList>
    </citation>
    <scope>NUCLEOTIDE SEQUENCE</scope>
    <source>
        <strain evidence="5">Dzin_1.0</strain>
        <tissue evidence="5">Leaf</tissue>
    </source>
</reference>
<evidence type="ECO:0008006" key="7">
    <source>
        <dbReference type="Google" id="ProtNLM"/>
    </source>
</evidence>
<name>A0A9D5HHQ5_9LILI</name>
<dbReference type="InterPro" id="IPR008587">
    <property type="entry name" value="FPP_plant"/>
</dbReference>
<gene>
    <name evidence="5" type="ORF">J5N97_012368</name>
</gene>
<feature type="compositionally biased region" description="Low complexity" evidence="4">
    <location>
        <begin position="19"/>
        <end position="31"/>
    </location>
</feature>
<evidence type="ECO:0000313" key="6">
    <source>
        <dbReference type="Proteomes" id="UP001085076"/>
    </source>
</evidence>
<evidence type="ECO:0000256" key="4">
    <source>
        <dbReference type="SAM" id="MobiDB-lite"/>
    </source>
</evidence>
<feature type="coiled-coil region" evidence="3">
    <location>
        <begin position="105"/>
        <end position="193"/>
    </location>
</feature>
<dbReference type="PANTHER" id="PTHR31580">
    <property type="entry name" value="FILAMENT-LIKE PLANT PROTEIN 4"/>
    <property type="match status" value="1"/>
</dbReference>
<comment type="similarity">
    <text evidence="1">Belongs to the FPP family.</text>
</comment>
<organism evidence="5 6">
    <name type="scientific">Dioscorea zingiberensis</name>
    <dbReference type="NCBI Taxonomy" id="325984"/>
    <lineage>
        <taxon>Eukaryota</taxon>
        <taxon>Viridiplantae</taxon>
        <taxon>Streptophyta</taxon>
        <taxon>Embryophyta</taxon>
        <taxon>Tracheophyta</taxon>
        <taxon>Spermatophyta</taxon>
        <taxon>Magnoliopsida</taxon>
        <taxon>Liliopsida</taxon>
        <taxon>Dioscoreales</taxon>
        <taxon>Dioscoreaceae</taxon>
        <taxon>Dioscorea</taxon>
    </lineage>
</organism>
<dbReference type="Pfam" id="PF05911">
    <property type="entry name" value="FPP"/>
    <property type="match status" value="4"/>
</dbReference>
<evidence type="ECO:0000256" key="2">
    <source>
        <dbReference type="ARBA" id="ARBA00023054"/>
    </source>
</evidence>